<feature type="domain" description="AB hydrolase-1" evidence="2">
    <location>
        <begin position="42"/>
        <end position="168"/>
    </location>
</feature>
<accession>A0A937RP27</accession>
<dbReference type="EMBL" id="JAEACQ010000395">
    <property type="protein sequence ID" value="MBL7633710.1"/>
    <property type="molecule type" value="Genomic_DNA"/>
</dbReference>
<dbReference type="Pfam" id="PF00561">
    <property type="entry name" value="Abhydrolase_1"/>
    <property type="match status" value="1"/>
</dbReference>
<dbReference type="Gene3D" id="3.40.50.1820">
    <property type="entry name" value="alpha/beta hydrolase"/>
    <property type="match status" value="1"/>
</dbReference>
<evidence type="ECO:0000259" key="2">
    <source>
        <dbReference type="Pfam" id="PF00561"/>
    </source>
</evidence>
<evidence type="ECO:0000313" key="3">
    <source>
        <dbReference type="EMBL" id="MBL7633710.1"/>
    </source>
</evidence>
<dbReference type="RefSeq" id="WP_203006041.1">
    <property type="nucleotide sequence ID" value="NZ_JADWYU010000250.1"/>
</dbReference>
<dbReference type="PANTHER" id="PTHR43798:SF31">
    <property type="entry name" value="AB HYDROLASE SUPERFAMILY PROTEIN YCLE"/>
    <property type="match status" value="1"/>
</dbReference>
<dbReference type="PANTHER" id="PTHR43798">
    <property type="entry name" value="MONOACYLGLYCEROL LIPASE"/>
    <property type="match status" value="1"/>
</dbReference>
<dbReference type="AlphaFoldDB" id="A0A937RP27"/>
<gene>
    <name evidence="3" type="ORF">I7412_42495</name>
</gene>
<keyword evidence="1 3" id="KW-0378">Hydrolase</keyword>
<comment type="caution">
    <text evidence="3">The sequence shown here is derived from an EMBL/GenBank/DDBJ whole genome shotgun (WGS) entry which is preliminary data.</text>
</comment>
<organism evidence="3 4">
    <name type="scientific">Frankia nepalensis</name>
    <dbReference type="NCBI Taxonomy" id="1836974"/>
    <lineage>
        <taxon>Bacteria</taxon>
        <taxon>Bacillati</taxon>
        <taxon>Actinomycetota</taxon>
        <taxon>Actinomycetes</taxon>
        <taxon>Frankiales</taxon>
        <taxon>Frankiaceae</taxon>
        <taxon>Frankia</taxon>
    </lineage>
</organism>
<keyword evidence="4" id="KW-1185">Reference proteome</keyword>
<dbReference type="InterPro" id="IPR000073">
    <property type="entry name" value="AB_hydrolase_1"/>
</dbReference>
<dbReference type="Proteomes" id="UP000604475">
    <property type="component" value="Unassembled WGS sequence"/>
</dbReference>
<sequence>MTSHTLTRRPVIDRLAATRADVVDHDDFVDHALGDDVGPGGPALLYLTGFGANRSVWRATARMTAGWRRSVTMDWRRHGTNPPGPHDYTLADLADDALGVLDALGIDRFVPVASAHSGWVALELARRFPRRVPAVILVGWMPLGAPEPFLAGLDAMRDPERWQGAVAGLTGGWVRGHEHVPGLVDTVEGMRAQGFDMWSRAAELISEAFHRHRGPLAAFGRLENPVPVLHQYAAPTDSGFLSAQLATALHTPWFEVHRLDHARSHFPMLEAPEEIAARAESFLRARLTTPAGR</sequence>
<evidence type="ECO:0000313" key="4">
    <source>
        <dbReference type="Proteomes" id="UP000604475"/>
    </source>
</evidence>
<dbReference type="GO" id="GO:0016787">
    <property type="term" value="F:hydrolase activity"/>
    <property type="evidence" value="ECO:0007669"/>
    <property type="project" value="UniProtKB-KW"/>
</dbReference>
<dbReference type="GO" id="GO:0016020">
    <property type="term" value="C:membrane"/>
    <property type="evidence" value="ECO:0007669"/>
    <property type="project" value="TreeGrafter"/>
</dbReference>
<reference evidence="3" key="1">
    <citation type="submission" date="2020-12" db="EMBL/GenBank/DDBJ databases">
        <title>Genomic characterization of non-nitrogen-fixing Frankia strains.</title>
        <authorList>
            <person name="Carlos-Shanley C."/>
            <person name="Guerra T."/>
            <person name="Hahn D."/>
        </authorList>
    </citation>
    <scope>NUCLEOTIDE SEQUENCE</scope>
    <source>
        <strain evidence="3">CN6</strain>
    </source>
</reference>
<dbReference type="InterPro" id="IPR029058">
    <property type="entry name" value="AB_hydrolase_fold"/>
</dbReference>
<dbReference type="InterPro" id="IPR050266">
    <property type="entry name" value="AB_hydrolase_sf"/>
</dbReference>
<name>A0A937RP27_9ACTN</name>
<proteinExistence type="predicted"/>
<dbReference type="SUPFAM" id="SSF53474">
    <property type="entry name" value="alpha/beta-Hydrolases"/>
    <property type="match status" value="1"/>
</dbReference>
<evidence type="ECO:0000256" key="1">
    <source>
        <dbReference type="ARBA" id="ARBA00022801"/>
    </source>
</evidence>
<dbReference type="Gene3D" id="1.10.210.20">
    <property type="match status" value="1"/>
</dbReference>
<protein>
    <submittedName>
        <fullName evidence="3">Alpha/beta hydrolase</fullName>
    </submittedName>
</protein>